<feature type="compositionally biased region" description="Acidic residues" evidence="1">
    <location>
        <begin position="59"/>
        <end position="72"/>
    </location>
</feature>
<evidence type="ECO:0000313" key="2">
    <source>
        <dbReference type="EMBL" id="RAL06456.1"/>
    </source>
</evidence>
<proteinExistence type="predicted"/>
<dbReference type="EMBL" id="KZ824417">
    <property type="protein sequence ID" value="RAL06456.1"/>
    <property type="molecule type" value="Genomic_DNA"/>
</dbReference>
<evidence type="ECO:0000313" key="3">
    <source>
        <dbReference type="Proteomes" id="UP000248961"/>
    </source>
</evidence>
<keyword evidence="3" id="KW-1185">Reference proteome</keyword>
<name>A0A395HFN1_ASPHC</name>
<dbReference type="RefSeq" id="XP_025545610.1">
    <property type="nucleotide sequence ID" value="XM_025697430.1"/>
</dbReference>
<feature type="compositionally biased region" description="Acidic residues" evidence="1">
    <location>
        <begin position="38"/>
        <end position="47"/>
    </location>
</feature>
<accession>A0A395HFN1</accession>
<feature type="non-terminal residue" evidence="2">
    <location>
        <position position="335"/>
    </location>
</feature>
<dbReference type="AlphaFoldDB" id="A0A395HFN1"/>
<sequence>MEQKKGYKVKFAELDVPDGEETESQPASRTQNPTDNDAGMDLDEGETQTEMQDKSPSDTEQDDEGDDTEDPDSTNTTKNAGHQYVRGERQGSSGNSVQYEIANVPWGVEGPNGPKWPWLSWRLADGGVLLAQKQTQIQGKGDNKISYYVVEYQVDENGKRLPVEAAKKAQADGSAIFYQRRLVRKGEYQMEIADWDKDERDKCVFNATSEERKAANYTFQKLEFVAPLRPTTENLNTAIKSSQLECCVRVKERRHPIFFNSTELKKMITPKRAQHLIGEICSRDKIPSLPLPAKKKTELNEECSDNEEELKRLRKRNVSRPTQSQASAEDLRTET</sequence>
<feature type="compositionally biased region" description="Polar residues" evidence="1">
    <location>
        <begin position="24"/>
        <end position="35"/>
    </location>
</feature>
<organism evidence="2 3">
    <name type="scientific">Aspergillus homomorphus (strain CBS 101889)</name>
    <dbReference type="NCBI Taxonomy" id="1450537"/>
    <lineage>
        <taxon>Eukaryota</taxon>
        <taxon>Fungi</taxon>
        <taxon>Dikarya</taxon>
        <taxon>Ascomycota</taxon>
        <taxon>Pezizomycotina</taxon>
        <taxon>Eurotiomycetes</taxon>
        <taxon>Eurotiomycetidae</taxon>
        <taxon>Eurotiales</taxon>
        <taxon>Aspergillaceae</taxon>
        <taxon>Aspergillus</taxon>
        <taxon>Aspergillus subgen. Circumdati</taxon>
    </lineage>
</organism>
<dbReference type="VEuPathDB" id="FungiDB:BO97DRAFT_430198"/>
<dbReference type="GeneID" id="37201719"/>
<feature type="region of interest" description="Disordered" evidence="1">
    <location>
        <begin position="292"/>
        <end position="335"/>
    </location>
</feature>
<feature type="compositionally biased region" description="Basic and acidic residues" evidence="1">
    <location>
        <begin position="1"/>
        <end position="13"/>
    </location>
</feature>
<gene>
    <name evidence="2" type="ORF">BO97DRAFT_430198</name>
</gene>
<reference evidence="2 3" key="1">
    <citation type="submission" date="2018-02" db="EMBL/GenBank/DDBJ databases">
        <title>The genomes of Aspergillus section Nigri reveals drivers in fungal speciation.</title>
        <authorList>
            <consortium name="DOE Joint Genome Institute"/>
            <person name="Vesth T.C."/>
            <person name="Nybo J."/>
            <person name="Theobald S."/>
            <person name="Brandl J."/>
            <person name="Frisvad J.C."/>
            <person name="Nielsen K.F."/>
            <person name="Lyhne E.K."/>
            <person name="Kogle M.E."/>
            <person name="Kuo A."/>
            <person name="Riley R."/>
            <person name="Clum A."/>
            <person name="Nolan M."/>
            <person name="Lipzen A."/>
            <person name="Salamov A."/>
            <person name="Henrissat B."/>
            <person name="Wiebenga A."/>
            <person name="De vries R.P."/>
            <person name="Grigoriev I.V."/>
            <person name="Mortensen U.H."/>
            <person name="Andersen M.R."/>
            <person name="Baker S.E."/>
        </authorList>
    </citation>
    <scope>NUCLEOTIDE SEQUENCE [LARGE SCALE GENOMIC DNA]</scope>
    <source>
        <strain evidence="2 3">CBS 101889</strain>
    </source>
</reference>
<evidence type="ECO:0000256" key="1">
    <source>
        <dbReference type="SAM" id="MobiDB-lite"/>
    </source>
</evidence>
<dbReference type="STRING" id="1450537.A0A395HFN1"/>
<dbReference type="Proteomes" id="UP000248961">
    <property type="component" value="Unassembled WGS sequence"/>
</dbReference>
<feature type="region of interest" description="Disordered" evidence="1">
    <location>
        <begin position="1"/>
        <end position="96"/>
    </location>
</feature>
<protein>
    <submittedName>
        <fullName evidence="2">Uncharacterized protein</fullName>
    </submittedName>
</protein>